<dbReference type="EMBL" id="QOKY01000195">
    <property type="protein sequence ID" value="RMZ53840.1"/>
    <property type="molecule type" value="Genomic_DNA"/>
</dbReference>
<comment type="caution">
    <text evidence="2">The sequence shown here is derived from an EMBL/GenBank/DDBJ whole genome shotgun (WGS) entry which is preliminary data.</text>
</comment>
<evidence type="ECO:0000313" key="3">
    <source>
        <dbReference type="Proteomes" id="UP000279271"/>
    </source>
</evidence>
<feature type="region of interest" description="Disordered" evidence="1">
    <location>
        <begin position="1"/>
        <end position="23"/>
    </location>
</feature>
<sequence>MDKGMEGGTTGPSGRVDSAPRGASEGRVNLGLVSGAGEWLAWASSAPAGGCVPPPTELGGRAAGAFGVPVGTEISSLAAGASETLDSNSSALQASEMPTSYSCCQDTARLRGREGTYDAFPGGHGALLKPVPQGNAVWVAVRLALAVHAAEDAVDARCSIDRIGARDNRAKRQTASRYCRERATHDCR</sequence>
<feature type="compositionally biased region" description="Gly residues" evidence="1">
    <location>
        <begin position="1"/>
        <end position="11"/>
    </location>
</feature>
<protein>
    <submittedName>
        <fullName evidence="2">Uncharacterized protein</fullName>
    </submittedName>
</protein>
<proteinExistence type="predicted"/>
<evidence type="ECO:0000313" key="2">
    <source>
        <dbReference type="EMBL" id="RMZ53840.1"/>
    </source>
</evidence>
<dbReference type="AlphaFoldDB" id="A0A3M7KVP6"/>
<gene>
    <name evidence="2" type="ORF">APUTEX25_003979</name>
</gene>
<reference evidence="3" key="1">
    <citation type="journal article" date="2018" name="Algal Res.">
        <title>Characterization of plant carbon substrate utilization by Auxenochlorella protothecoides.</title>
        <authorList>
            <person name="Vogler B.W."/>
            <person name="Starkenburg S.R."/>
            <person name="Sudasinghe N."/>
            <person name="Schambach J.Y."/>
            <person name="Rollin J.A."/>
            <person name="Pattathil S."/>
            <person name="Barry A.N."/>
        </authorList>
    </citation>
    <scope>NUCLEOTIDE SEQUENCE [LARGE SCALE GENOMIC DNA]</scope>
    <source>
        <strain evidence="3">UTEX 25</strain>
    </source>
</reference>
<evidence type="ECO:0000256" key="1">
    <source>
        <dbReference type="SAM" id="MobiDB-lite"/>
    </source>
</evidence>
<name>A0A3M7KVP6_AUXPR</name>
<accession>A0A3M7KVP6</accession>
<dbReference type="Proteomes" id="UP000279271">
    <property type="component" value="Unassembled WGS sequence"/>
</dbReference>
<organism evidence="2 3">
    <name type="scientific">Auxenochlorella protothecoides</name>
    <name type="common">Green microalga</name>
    <name type="synonym">Chlorella protothecoides</name>
    <dbReference type="NCBI Taxonomy" id="3075"/>
    <lineage>
        <taxon>Eukaryota</taxon>
        <taxon>Viridiplantae</taxon>
        <taxon>Chlorophyta</taxon>
        <taxon>core chlorophytes</taxon>
        <taxon>Trebouxiophyceae</taxon>
        <taxon>Chlorellales</taxon>
        <taxon>Chlorellaceae</taxon>
        <taxon>Auxenochlorella</taxon>
    </lineage>
</organism>